<dbReference type="GO" id="GO:0042450">
    <property type="term" value="P:L-arginine biosynthetic process via ornithine"/>
    <property type="evidence" value="ECO:0007669"/>
    <property type="project" value="UniProtKB-UniRule"/>
</dbReference>
<keyword evidence="6 9" id="KW-0418">Kinase</keyword>
<dbReference type="InterPro" id="IPR037528">
    <property type="entry name" value="ArgB"/>
</dbReference>
<dbReference type="PANTHER" id="PTHR23342:SF0">
    <property type="entry name" value="N-ACETYLGLUTAMATE SYNTHASE, MITOCHONDRIAL"/>
    <property type="match status" value="1"/>
</dbReference>
<dbReference type="GO" id="GO:0003991">
    <property type="term" value="F:acetylglutamate kinase activity"/>
    <property type="evidence" value="ECO:0007669"/>
    <property type="project" value="UniProtKB-UniRule"/>
</dbReference>
<comment type="catalytic activity">
    <reaction evidence="8 9">
        <text>N-acetyl-L-glutamate + ATP = N-acetyl-L-glutamyl 5-phosphate + ADP</text>
        <dbReference type="Rhea" id="RHEA:14629"/>
        <dbReference type="ChEBI" id="CHEBI:30616"/>
        <dbReference type="ChEBI" id="CHEBI:44337"/>
        <dbReference type="ChEBI" id="CHEBI:57936"/>
        <dbReference type="ChEBI" id="CHEBI:456216"/>
        <dbReference type="EC" id="2.7.2.8"/>
    </reaction>
</comment>
<feature type="binding site" evidence="9">
    <location>
        <position position="62"/>
    </location>
    <ligand>
        <name>substrate</name>
    </ligand>
</feature>
<gene>
    <name evidence="9 11" type="primary">argB</name>
    <name evidence="11" type="ORF">Mcate_02517</name>
</gene>
<evidence type="ECO:0000256" key="1">
    <source>
        <dbReference type="ARBA" id="ARBA00004828"/>
    </source>
</evidence>
<dbReference type="CDD" id="cd04238">
    <property type="entry name" value="AAK_NAGK-like"/>
    <property type="match status" value="1"/>
</dbReference>
<keyword evidence="7 9" id="KW-0067">ATP-binding</keyword>
<organism evidence="11 12">
    <name type="scientific">Meiothermus taiwanensis</name>
    <dbReference type="NCBI Taxonomy" id="172827"/>
    <lineage>
        <taxon>Bacteria</taxon>
        <taxon>Thermotogati</taxon>
        <taxon>Deinococcota</taxon>
        <taxon>Deinococci</taxon>
        <taxon>Thermales</taxon>
        <taxon>Thermaceae</taxon>
        <taxon>Meiothermus</taxon>
    </lineage>
</organism>
<dbReference type="InterPro" id="IPR001048">
    <property type="entry name" value="Asp/Glu/Uridylate_kinase"/>
</dbReference>
<proteinExistence type="inferred from homology"/>
<dbReference type="Gene3D" id="3.40.1160.10">
    <property type="entry name" value="Acetylglutamate kinase-like"/>
    <property type="match status" value="1"/>
</dbReference>
<evidence type="ECO:0000256" key="7">
    <source>
        <dbReference type="ARBA" id="ARBA00022840"/>
    </source>
</evidence>
<dbReference type="EC" id="2.7.2.8" evidence="9"/>
<evidence type="ECO:0000313" key="11">
    <source>
        <dbReference type="EMBL" id="RIH74879.1"/>
    </source>
</evidence>
<keyword evidence="2 9" id="KW-0055">Arginine biosynthesis</keyword>
<protein>
    <recommendedName>
        <fullName evidence="9">Acetylglutamate kinase</fullName>
        <ecNumber evidence="9">2.7.2.8</ecNumber>
    </recommendedName>
    <alternativeName>
        <fullName evidence="9">N-acetyl-L-glutamate 5-phosphotransferase</fullName>
    </alternativeName>
    <alternativeName>
        <fullName evidence="9">NAG kinase</fullName>
        <shortName evidence="9">NAGK</shortName>
    </alternativeName>
</protein>
<comment type="function">
    <text evidence="9">Catalyzes the ATP-dependent phosphorylation of N-acetyl-L-glutamate.</text>
</comment>
<feature type="site" description="Transition state stabilizer" evidence="9">
    <location>
        <position position="12"/>
    </location>
</feature>
<dbReference type="UniPathway" id="UPA00068">
    <property type="reaction ID" value="UER00107"/>
</dbReference>
<evidence type="ECO:0000256" key="4">
    <source>
        <dbReference type="ARBA" id="ARBA00022679"/>
    </source>
</evidence>
<feature type="domain" description="Aspartate/glutamate/uridylate kinase" evidence="10">
    <location>
        <begin position="9"/>
        <end position="225"/>
    </location>
</feature>
<dbReference type="NCBIfam" id="TIGR00761">
    <property type="entry name" value="argB"/>
    <property type="match status" value="1"/>
</dbReference>
<dbReference type="AlphaFoldDB" id="A0A399DT52"/>
<dbReference type="InterPro" id="IPR036393">
    <property type="entry name" value="AceGlu_kinase-like_sf"/>
</dbReference>
<dbReference type="Proteomes" id="UP000266089">
    <property type="component" value="Unassembled WGS sequence"/>
</dbReference>
<keyword evidence="5 9" id="KW-0547">Nucleotide-binding</keyword>
<feature type="site" description="Transition state stabilizer" evidence="9">
    <location>
        <position position="214"/>
    </location>
</feature>
<dbReference type="PANTHER" id="PTHR23342">
    <property type="entry name" value="N-ACETYLGLUTAMATE SYNTHASE"/>
    <property type="match status" value="1"/>
</dbReference>
<feature type="binding site" evidence="9">
    <location>
        <position position="152"/>
    </location>
    <ligand>
        <name>substrate</name>
    </ligand>
</feature>
<evidence type="ECO:0000256" key="9">
    <source>
        <dbReference type="HAMAP-Rule" id="MF_00082"/>
    </source>
</evidence>
<dbReference type="GO" id="GO:0005737">
    <property type="term" value="C:cytoplasm"/>
    <property type="evidence" value="ECO:0007669"/>
    <property type="project" value="UniProtKB-SubCell"/>
</dbReference>
<keyword evidence="3 9" id="KW-0028">Amino-acid biosynthesis</keyword>
<dbReference type="Pfam" id="PF00696">
    <property type="entry name" value="AA_kinase"/>
    <property type="match status" value="1"/>
</dbReference>
<dbReference type="EMBL" id="QWKX01000089">
    <property type="protein sequence ID" value="RIH74879.1"/>
    <property type="molecule type" value="Genomic_DNA"/>
</dbReference>
<evidence type="ECO:0000259" key="10">
    <source>
        <dbReference type="Pfam" id="PF00696"/>
    </source>
</evidence>
<evidence type="ECO:0000313" key="12">
    <source>
        <dbReference type="Proteomes" id="UP000266089"/>
    </source>
</evidence>
<accession>A0A399DT52</accession>
<dbReference type="SUPFAM" id="SSF53633">
    <property type="entry name" value="Carbamate kinase-like"/>
    <property type="match status" value="1"/>
</dbReference>
<evidence type="ECO:0000256" key="6">
    <source>
        <dbReference type="ARBA" id="ARBA00022777"/>
    </source>
</evidence>
<evidence type="ECO:0000256" key="8">
    <source>
        <dbReference type="ARBA" id="ARBA00048141"/>
    </source>
</evidence>
<evidence type="ECO:0000256" key="5">
    <source>
        <dbReference type="ARBA" id="ARBA00022741"/>
    </source>
</evidence>
<dbReference type="PIRSF" id="PIRSF000728">
    <property type="entry name" value="NAGK"/>
    <property type="match status" value="1"/>
</dbReference>
<evidence type="ECO:0000256" key="3">
    <source>
        <dbReference type="ARBA" id="ARBA00022605"/>
    </source>
</evidence>
<feature type="binding site" evidence="9">
    <location>
        <begin position="40"/>
        <end position="41"/>
    </location>
    <ligand>
        <name>substrate</name>
    </ligand>
</feature>
<keyword evidence="4 9" id="KW-0808">Transferase</keyword>
<comment type="subcellular location">
    <subcellularLocation>
        <location evidence="9">Cytoplasm</location>
    </subcellularLocation>
</comment>
<comment type="similarity">
    <text evidence="9">Belongs to the acetylglutamate kinase family. ArgB subfamily.</text>
</comment>
<comment type="caution">
    <text evidence="11">The sequence shown here is derived from an EMBL/GenBank/DDBJ whole genome shotgun (WGS) entry which is preliminary data.</text>
</comment>
<evidence type="ECO:0000256" key="2">
    <source>
        <dbReference type="ARBA" id="ARBA00022571"/>
    </source>
</evidence>
<sequence>MMNTMEQALLVKIGGSLKEAGELLDEISAYPGPLVLVHGGGPRIADWLNRMGFETHFHRGLRITPPEQMEVVEMVLTTLGKYLAEGLSRRGRPSIALTGRDAGLLEAQPLDPLLGRVGEVTAVHTQVIHKLLQAGLTPLIAPIGLDAQGPLNINADTAAGAIAGALHLPAIFLTDVVGVLREAKDPSSRFPQLNPAQVQALIQEGTISGGMIPKVEAALNALHKGAPWAAIAKGTQGILQQVLEGSAGTRVVGG</sequence>
<name>A0A399DT52_9DEIN</name>
<dbReference type="InterPro" id="IPR004662">
    <property type="entry name" value="AcgluKinase_fam"/>
</dbReference>
<comment type="pathway">
    <text evidence="1 9">Amino-acid biosynthesis; L-arginine biosynthesis; N(2)-acetyl-L-ornithine from L-glutamate: step 2/4.</text>
</comment>
<dbReference type="GO" id="GO:0005524">
    <property type="term" value="F:ATP binding"/>
    <property type="evidence" value="ECO:0007669"/>
    <property type="project" value="UniProtKB-UniRule"/>
</dbReference>
<dbReference type="HAMAP" id="MF_00082">
    <property type="entry name" value="ArgB"/>
    <property type="match status" value="1"/>
</dbReference>
<reference evidence="11 12" key="1">
    <citation type="submission" date="2018-08" db="EMBL/GenBank/DDBJ databases">
        <title>Meiothermus cateniformans JCM 15151 genome sequencing project.</title>
        <authorList>
            <person name="Da Costa M.S."/>
            <person name="Albuquerque L."/>
            <person name="Raposo P."/>
            <person name="Froufe H.J.C."/>
            <person name="Barroso C.S."/>
            <person name="Egas C."/>
        </authorList>
    </citation>
    <scope>NUCLEOTIDE SEQUENCE [LARGE SCALE GENOMIC DNA]</scope>
    <source>
        <strain evidence="11 12">JCM 15151</strain>
    </source>
</reference>
<keyword evidence="9" id="KW-0963">Cytoplasm</keyword>